<evidence type="ECO:0000259" key="1">
    <source>
        <dbReference type="Pfam" id="PF00857"/>
    </source>
</evidence>
<comment type="caution">
    <text evidence="2">The sequence shown here is derived from an EMBL/GenBank/DDBJ whole genome shotgun (WGS) entry which is preliminary data.</text>
</comment>
<dbReference type="OrthoDB" id="5786063at2"/>
<dbReference type="Gene3D" id="3.40.50.850">
    <property type="entry name" value="Isochorismatase-like"/>
    <property type="match status" value="1"/>
</dbReference>
<dbReference type="InterPro" id="IPR053152">
    <property type="entry name" value="Hydrolase_YcaC-like"/>
</dbReference>
<dbReference type="Proteomes" id="UP000022611">
    <property type="component" value="Unassembled WGS sequence"/>
</dbReference>
<feature type="domain" description="Isochorismatase-like" evidence="1">
    <location>
        <begin position="15"/>
        <end position="165"/>
    </location>
</feature>
<protein>
    <recommendedName>
        <fullName evidence="1">Isochorismatase-like domain-containing protein</fullName>
    </recommendedName>
</protein>
<evidence type="ECO:0000313" key="2">
    <source>
        <dbReference type="EMBL" id="EXF92930.1"/>
    </source>
</evidence>
<dbReference type="CDD" id="cd01012">
    <property type="entry name" value="YcaC_related"/>
    <property type="match status" value="1"/>
</dbReference>
<dbReference type="PANTHER" id="PTHR43559:SF3">
    <property type="entry name" value="HYDROLASE YCAC-RELATED"/>
    <property type="match status" value="1"/>
</dbReference>
<dbReference type="AlphaFoldDB" id="A0A010SIQ3"/>
<dbReference type="SUPFAM" id="SSF52499">
    <property type="entry name" value="Isochorismatase-like hydrolases"/>
    <property type="match status" value="1"/>
</dbReference>
<dbReference type="PANTHER" id="PTHR43559">
    <property type="entry name" value="HYDROLASE YCAC-RELATED"/>
    <property type="match status" value="1"/>
</dbReference>
<dbReference type="PATRIC" id="fig|1042209.11.peg.3215"/>
<organism evidence="2 3">
    <name type="scientific">Pseudomonas fluorescens HK44</name>
    <dbReference type="NCBI Taxonomy" id="1042209"/>
    <lineage>
        <taxon>Bacteria</taxon>
        <taxon>Pseudomonadati</taxon>
        <taxon>Pseudomonadota</taxon>
        <taxon>Gammaproteobacteria</taxon>
        <taxon>Pseudomonadales</taxon>
        <taxon>Pseudomonadaceae</taxon>
        <taxon>Pseudomonas</taxon>
    </lineage>
</organism>
<dbReference type="NCBIfam" id="NF041461">
    <property type="entry name" value="C_hydro_YcaC"/>
    <property type="match status" value="1"/>
</dbReference>
<dbReference type="EMBL" id="AFOY02000015">
    <property type="protein sequence ID" value="EXF92930.1"/>
    <property type="molecule type" value="Genomic_DNA"/>
</dbReference>
<dbReference type="InterPro" id="IPR036380">
    <property type="entry name" value="Isochorismatase-like_sf"/>
</dbReference>
<gene>
    <name evidence="2" type="ORF">HK44_004290</name>
</gene>
<sequence length="208" mass="22797">MSNVPYSRLNKDDAVVLLVDHQTGLISLVQDFSPNEFKNNVLALGDIAKFFNLPTILTTSFDSGPNGPIVPELKEQFPDAPFIARPGQINAWDNADFVKAIKATGRKQLIIAGVVTDVCVAFPTLSALAEGFEVFVVTDASGTFNTTVQQAAWARMSAAGAHLMNWFAVACELQVDWRNDMEGLANLLSQRLPNYRNLINSYTKFTAK</sequence>
<dbReference type="InterPro" id="IPR000868">
    <property type="entry name" value="Isochorismatase-like_dom"/>
</dbReference>
<dbReference type="eggNOG" id="COG1335">
    <property type="taxonomic scope" value="Bacteria"/>
</dbReference>
<dbReference type="HOGENOM" id="CLU_066901_1_2_6"/>
<dbReference type="InterPro" id="IPR048239">
    <property type="entry name" value="YcaC"/>
</dbReference>
<accession>A0A010SIQ3</accession>
<dbReference type="Pfam" id="PF00857">
    <property type="entry name" value="Isochorismatase"/>
    <property type="match status" value="1"/>
</dbReference>
<reference evidence="2 3" key="1">
    <citation type="journal article" date="2011" name="J. Bacteriol.">
        <title>Draft genome sequence of the polycyclic aromatic hydrocarbon-degrading, genetically engineered bioluminescent bioreporter Pseudomonas fluorescens HK44.</title>
        <authorList>
            <person name="Chauhan A."/>
            <person name="Layton A.C."/>
            <person name="Williams D.E."/>
            <person name="Smartt A.E."/>
            <person name="Ripp S."/>
            <person name="Karpinets T.V."/>
            <person name="Brown S.D."/>
            <person name="Sayler G.S."/>
        </authorList>
    </citation>
    <scope>NUCLEOTIDE SEQUENCE [LARGE SCALE GENOMIC DNA]</scope>
    <source>
        <strain evidence="2 3">HK44</strain>
    </source>
</reference>
<evidence type="ECO:0000313" key="3">
    <source>
        <dbReference type="Proteomes" id="UP000022611"/>
    </source>
</evidence>
<name>A0A010SIQ3_PSEFL</name>
<proteinExistence type="predicted"/>
<dbReference type="RefSeq" id="WP_019690857.1">
    <property type="nucleotide sequence ID" value="NZ_AFOY02000015.1"/>
</dbReference>